<dbReference type="PROSITE" id="PS51105">
    <property type="entry name" value="PTS_EIIC_TYPE_3"/>
    <property type="match status" value="1"/>
</dbReference>
<keyword evidence="7 8" id="KW-0472">Membrane</keyword>
<dbReference type="PANTHER" id="PTHR33989">
    <property type="match status" value="1"/>
</dbReference>
<dbReference type="EMBL" id="AMAH01000232">
    <property type="protein sequence ID" value="EJX48768.1"/>
    <property type="molecule type" value="Genomic_DNA"/>
</dbReference>
<evidence type="ECO:0000256" key="5">
    <source>
        <dbReference type="ARBA" id="ARBA00022692"/>
    </source>
</evidence>
<dbReference type="PANTHER" id="PTHR33989:SF4">
    <property type="entry name" value="PTS SYSTEM N,N'-DIACETYLCHITOBIOSE-SPECIFIC EIIC COMPONENT"/>
    <property type="match status" value="1"/>
</dbReference>
<evidence type="ECO:0000256" key="2">
    <source>
        <dbReference type="ARBA" id="ARBA00022448"/>
    </source>
</evidence>
<keyword evidence="3 8" id="KW-1003">Cell membrane</keyword>
<protein>
    <recommendedName>
        <fullName evidence="8">Permease IIC component</fullName>
    </recommendedName>
</protein>
<comment type="caution">
    <text evidence="11">The sequence shown here is derived from an EMBL/GenBank/DDBJ whole genome shotgun (WGS) entry which is preliminary data.</text>
</comment>
<dbReference type="InterPro" id="IPR004796">
    <property type="entry name" value="PTS_IIC_cello"/>
</dbReference>
<evidence type="ECO:0000256" key="3">
    <source>
        <dbReference type="ARBA" id="ARBA00022475"/>
    </source>
</evidence>
<feature type="transmembrane region" description="Helical" evidence="9">
    <location>
        <begin position="345"/>
        <end position="366"/>
    </location>
</feature>
<proteinExistence type="predicted"/>
<feature type="transmembrane region" description="Helical" evidence="9">
    <location>
        <begin position="183"/>
        <end position="203"/>
    </location>
</feature>
<feature type="transmembrane region" description="Helical" evidence="9">
    <location>
        <begin position="396"/>
        <end position="418"/>
    </location>
</feature>
<name>A0AAV3GT17_ENTFC</name>
<evidence type="ECO:0000259" key="10">
    <source>
        <dbReference type="PROSITE" id="PS51105"/>
    </source>
</evidence>
<feature type="transmembrane region" description="Helical" evidence="9">
    <location>
        <begin position="223"/>
        <end position="242"/>
    </location>
</feature>
<sequence>MNGLSSWMEKYILPVAAKIGAQKHLVALRDAFIGTLPATMAGSVAVMINAIIRDLPQQFNSTYADSLAADKGIFAVLNVIIGINGFVWNGTLAIAGLIFAFSWGYNLARAYGVNDLAGGIVGLATLIQGISFGPALSAALDVNVPSNVADAINSSEIGATIADGTLSVGLWGWLKLDHLNGNAYFTVMIMGAISVIIFCKLMLANITIKMPDSVPPAVSKAFAAILPATIALYVIAIINYIVGRVADGQLIIDLVQKYIAEPFLGLSQGLGAVLIVTVFVQVFWFFGIHGPNVLAPVLEGIWGQAQLINIDIFQKGYNGKTGTPAVLDAIEDGKAYMWVRGSFDAFAWFGGSGGTIVLLIAILIFSKRADYLTVAKLSIGPGIFNINEPVMFGLPIVLNAIMFIPFLIAPVVATAIGWTATYLGLVAPVSQQVTWVVPPFLLSFLATGADWRAPIVTLVCMVVVTFLIWAPFVISANKMDPAAGGTTIR</sequence>
<comment type="subcellular location">
    <subcellularLocation>
        <location evidence="1">Cell membrane</location>
        <topology evidence="1">Multi-pass membrane protein</topology>
    </subcellularLocation>
</comment>
<feature type="transmembrane region" description="Helical" evidence="9">
    <location>
        <begin position="116"/>
        <end position="137"/>
    </location>
</feature>
<reference evidence="11 12" key="1">
    <citation type="submission" date="2012-04" db="EMBL/GenBank/DDBJ databases">
        <authorList>
            <person name="Weinstock G."/>
            <person name="Sodergren E."/>
            <person name="Lobos E.A."/>
            <person name="Fulton L."/>
            <person name="Fulton R."/>
            <person name="Courtney L."/>
            <person name="Fronick C."/>
            <person name="O'Laughlin M."/>
            <person name="Godfrey J."/>
            <person name="Wilson R.M."/>
            <person name="Miner T."/>
            <person name="Farmer C."/>
            <person name="Delehaunty K."/>
            <person name="Cordes M."/>
            <person name="Minx P."/>
            <person name="Tomlinson C."/>
            <person name="Chen J."/>
            <person name="Wollam A."/>
            <person name="Pepin K.H."/>
            <person name="Bhonagiri V."/>
            <person name="Zhang X."/>
            <person name="Suruliraj S."/>
            <person name="Warren W."/>
            <person name="Mitreva M."/>
            <person name="Mardis E.R."/>
            <person name="Wilson R.K."/>
        </authorList>
    </citation>
    <scope>NUCLEOTIDE SEQUENCE [LARGE SCALE GENOMIC DNA]</scope>
    <source>
        <strain evidence="11 12">R496</strain>
    </source>
</reference>
<feature type="transmembrane region" description="Helical" evidence="9">
    <location>
        <begin position="263"/>
        <end position="286"/>
    </location>
</feature>
<dbReference type="Pfam" id="PF02378">
    <property type="entry name" value="PTS_EIIC"/>
    <property type="match status" value="1"/>
</dbReference>
<keyword evidence="4 8" id="KW-0762">Sugar transport</keyword>
<dbReference type="GO" id="GO:0009401">
    <property type="term" value="P:phosphoenolpyruvate-dependent sugar phosphotransferase system"/>
    <property type="evidence" value="ECO:0007669"/>
    <property type="project" value="InterPro"/>
</dbReference>
<dbReference type="GO" id="GO:0005886">
    <property type="term" value="C:plasma membrane"/>
    <property type="evidence" value="ECO:0007669"/>
    <property type="project" value="UniProtKB-SubCell"/>
</dbReference>
<feature type="transmembrane region" description="Helical" evidence="9">
    <location>
        <begin position="451"/>
        <end position="474"/>
    </location>
</feature>
<feature type="transmembrane region" description="Helical" evidence="9">
    <location>
        <begin position="72"/>
        <end position="104"/>
    </location>
</feature>
<evidence type="ECO:0000256" key="1">
    <source>
        <dbReference type="ARBA" id="ARBA00004651"/>
    </source>
</evidence>
<evidence type="ECO:0000256" key="6">
    <source>
        <dbReference type="ARBA" id="ARBA00022989"/>
    </source>
</evidence>
<dbReference type="RefSeq" id="WP_002350701.1">
    <property type="nucleotide sequence ID" value="NZ_JH808695.1"/>
</dbReference>
<evidence type="ECO:0000256" key="9">
    <source>
        <dbReference type="SAM" id="Phobius"/>
    </source>
</evidence>
<keyword evidence="6 9" id="KW-1133">Transmembrane helix</keyword>
<feature type="domain" description="PTS EIIC type-3" evidence="10">
    <location>
        <begin position="8"/>
        <end position="472"/>
    </location>
</feature>
<feature type="transmembrane region" description="Helical" evidence="9">
    <location>
        <begin position="31"/>
        <end position="52"/>
    </location>
</feature>
<dbReference type="InterPro" id="IPR003352">
    <property type="entry name" value="PTS_EIIC"/>
</dbReference>
<evidence type="ECO:0000256" key="7">
    <source>
        <dbReference type="ARBA" id="ARBA00023136"/>
    </source>
</evidence>
<comment type="function">
    <text evidence="8">The phosphoenolpyruvate-dependent sugar phosphotransferase system (PTS), a major carbohydrate active -transport system, catalyzes the phosphorylation of incoming sugar substrates concomitant with their translocation across the cell membrane.</text>
</comment>
<dbReference type="InterPro" id="IPR051088">
    <property type="entry name" value="PTS_Sugar-EIIC/EIIB"/>
</dbReference>
<evidence type="ECO:0000313" key="11">
    <source>
        <dbReference type="EMBL" id="EJX48768.1"/>
    </source>
</evidence>
<dbReference type="AlphaFoldDB" id="A0AAV3GT17"/>
<accession>A0AAV3GT17</accession>
<keyword evidence="5 9" id="KW-0812">Transmembrane</keyword>
<organism evidence="11 12">
    <name type="scientific">Enterococcus faecium R496</name>
    <dbReference type="NCBI Taxonomy" id="1134836"/>
    <lineage>
        <taxon>Bacteria</taxon>
        <taxon>Bacillati</taxon>
        <taxon>Bacillota</taxon>
        <taxon>Bacilli</taxon>
        <taxon>Lactobacillales</taxon>
        <taxon>Enterococcaceae</taxon>
        <taxon>Enterococcus</taxon>
    </lineage>
</organism>
<gene>
    <name evidence="11" type="ORF">HMPREF1378_02805</name>
</gene>
<evidence type="ECO:0000313" key="12">
    <source>
        <dbReference type="Proteomes" id="UP000006402"/>
    </source>
</evidence>
<dbReference type="GO" id="GO:0008982">
    <property type="term" value="F:protein-N(PI)-phosphohistidine-sugar phosphotransferase activity"/>
    <property type="evidence" value="ECO:0007669"/>
    <property type="project" value="UniProtKB-UniRule"/>
</dbReference>
<dbReference type="NCBIfam" id="TIGR00410">
    <property type="entry name" value="lacE"/>
    <property type="match status" value="1"/>
</dbReference>
<dbReference type="Proteomes" id="UP000006402">
    <property type="component" value="Unassembled WGS sequence"/>
</dbReference>
<evidence type="ECO:0000256" key="4">
    <source>
        <dbReference type="ARBA" id="ARBA00022597"/>
    </source>
</evidence>
<keyword evidence="2 8" id="KW-0813">Transport</keyword>
<dbReference type="PIRSF" id="PIRSF006351">
    <property type="entry name" value="PTS_EIIC-Cellobiose"/>
    <property type="match status" value="1"/>
</dbReference>
<dbReference type="GO" id="GO:1902815">
    <property type="term" value="P:N,N'-diacetylchitobiose import"/>
    <property type="evidence" value="ECO:0007669"/>
    <property type="project" value="TreeGrafter"/>
</dbReference>
<dbReference type="InterPro" id="IPR004501">
    <property type="entry name" value="PTS_EIIC_3"/>
</dbReference>
<evidence type="ECO:0000256" key="8">
    <source>
        <dbReference type="PIRNR" id="PIRNR006351"/>
    </source>
</evidence>